<evidence type="ECO:0000259" key="6">
    <source>
        <dbReference type="Pfam" id="PF17678"/>
    </source>
</evidence>
<dbReference type="InterPro" id="IPR012939">
    <property type="entry name" value="Glyco_hydro_92"/>
</dbReference>
<dbReference type="Pfam" id="PF07971">
    <property type="entry name" value="Glyco_hydro_92"/>
    <property type="match status" value="1"/>
</dbReference>
<comment type="subunit">
    <text evidence="2">Monomer.</text>
</comment>
<accession>A0A5B2VW19</accession>
<dbReference type="InterPro" id="IPR014718">
    <property type="entry name" value="GH-type_carb-bd"/>
</dbReference>
<dbReference type="Gene3D" id="2.70.98.10">
    <property type="match status" value="1"/>
</dbReference>
<feature type="chain" id="PRO_5022825938" evidence="4">
    <location>
        <begin position="24"/>
        <end position="784"/>
    </location>
</feature>
<feature type="signal peptide" evidence="4">
    <location>
        <begin position="1"/>
        <end position="23"/>
    </location>
</feature>
<comment type="caution">
    <text evidence="7">The sequence shown here is derived from an EMBL/GenBank/DDBJ whole genome shotgun (WGS) entry which is preliminary data.</text>
</comment>
<proteinExistence type="predicted"/>
<dbReference type="GO" id="GO:0030246">
    <property type="term" value="F:carbohydrate binding"/>
    <property type="evidence" value="ECO:0007669"/>
    <property type="project" value="InterPro"/>
</dbReference>
<dbReference type="InterPro" id="IPR041371">
    <property type="entry name" value="GH92_N"/>
</dbReference>
<evidence type="ECO:0000256" key="1">
    <source>
        <dbReference type="ARBA" id="ARBA00001913"/>
    </source>
</evidence>
<comment type="cofactor">
    <cofactor evidence="1">
        <name>Ca(2+)</name>
        <dbReference type="ChEBI" id="CHEBI:29108"/>
    </cofactor>
</comment>
<evidence type="ECO:0000256" key="4">
    <source>
        <dbReference type="SAM" id="SignalP"/>
    </source>
</evidence>
<dbReference type="Gene3D" id="3.30.2080.10">
    <property type="entry name" value="GH92 mannosidase domain"/>
    <property type="match status" value="1"/>
</dbReference>
<dbReference type="PANTHER" id="PTHR12143">
    <property type="entry name" value="PEPTIDE N-GLYCANASE PNGASE -RELATED"/>
    <property type="match status" value="1"/>
</dbReference>
<dbReference type="GO" id="GO:0006516">
    <property type="term" value="P:glycoprotein catabolic process"/>
    <property type="evidence" value="ECO:0007669"/>
    <property type="project" value="TreeGrafter"/>
</dbReference>
<dbReference type="Proteomes" id="UP000324611">
    <property type="component" value="Unassembled WGS sequence"/>
</dbReference>
<dbReference type="GO" id="GO:0000224">
    <property type="term" value="F:peptide-N4-(N-acetyl-beta-glucosaminyl)asparagine amidase activity"/>
    <property type="evidence" value="ECO:0007669"/>
    <property type="project" value="TreeGrafter"/>
</dbReference>
<keyword evidence="4" id="KW-0732">Signal</keyword>
<dbReference type="NCBIfam" id="TIGR01180">
    <property type="entry name" value="aman2_put"/>
    <property type="match status" value="1"/>
</dbReference>
<dbReference type="Gene3D" id="1.20.1050.60">
    <property type="entry name" value="alpha-1,2-mannosidase"/>
    <property type="match status" value="1"/>
</dbReference>
<keyword evidence="3" id="KW-0106">Calcium</keyword>
<sequence>MHMTGKRRWLLPALLAGFLPLAAQEKQQPADLVYPQLDAENSRWFYFSSAARPFGMVSLFPDNHAGGDWDAGYRYKVDTISDFSHIHEWQLAGVAVMPVTFSANGYAELFRNAASPFSHKNETVSPGYHAVVLERYATKVELTATSRAGLHRYTFPANKQRGVIFELGGLLGPSNIITGGFERISDREIRGYVINGPTSRRPKPYTVYFAAQFQQPIQQLVLYQNGKSAPAPLKWNGQQGKLLVQLTGNNTAQVLMKVGLSYTSQAAAAANLQHEAPDWNFDAVALAAKEEWNKLLGRIQLTGGSLQQQRRFYTDLWHALQGRRVISDVDGKWTDCTGAACALKQVPLDAAGHPRFPMYNSDSFWGAQWTLNTLWSLVYPEIVESFCNAFLEYYKSGGLIPRGPAGGNYTYVMTGAQTTPFYVSAWQKGIRGFDMHLAYEGLRKDHFPGGMMSKAGYEHNTAKGGGVEHYIANGYVPYPVSDTAYGMHQDGAAMTLEYAYQDWCLAQLATALGKTDDAQLFLQRAKNYQHLYNPHSGFIVPRDRAGNWRANYDPLQYEHGFEEGNGAQWTWFVPHDLPGLFTLMGGKDTAITRLNQQFEVARQYGFCDQHPELPGGFVNNKRLWINYSNQPNMQAAFIFNYAGAPWLTQYWSRTVLDSVYSDLSPQFGYNGDEDQGLMGSLCVLMKMGLFQMNGGCEPDPKYEIGSPVFSSITIHLQPEYYKAAQFTIVARNASPENMYVQSATVGGQPLSAFYIRQSDINAGKTLILEMGSQPNKHWGIQRGQ</sequence>
<dbReference type="PANTHER" id="PTHR12143:SF39">
    <property type="entry name" value="SECRETED PROTEIN"/>
    <property type="match status" value="1"/>
</dbReference>
<protein>
    <submittedName>
        <fullName evidence="7">Glycoside hydrolase family 92 protein</fullName>
    </submittedName>
</protein>
<dbReference type="AlphaFoldDB" id="A0A5B2VW19"/>
<dbReference type="SUPFAM" id="SSF48208">
    <property type="entry name" value="Six-hairpin glycosidases"/>
    <property type="match status" value="1"/>
</dbReference>
<evidence type="ECO:0000259" key="5">
    <source>
        <dbReference type="Pfam" id="PF07971"/>
    </source>
</evidence>
<feature type="domain" description="Glycosyl hydrolase family 92" evidence="5">
    <location>
        <begin position="268"/>
        <end position="772"/>
    </location>
</feature>
<dbReference type="InterPro" id="IPR005887">
    <property type="entry name" value="GH92_a_mannosidase_put"/>
</dbReference>
<dbReference type="Pfam" id="PF17678">
    <property type="entry name" value="Glyco_hydro_92N"/>
    <property type="match status" value="1"/>
</dbReference>
<dbReference type="InterPro" id="IPR050883">
    <property type="entry name" value="PNGase"/>
</dbReference>
<evidence type="ECO:0000256" key="2">
    <source>
        <dbReference type="ARBA" id="ARBA00011245"/>
    </source>
</evidence>
<name>A0A5B2VW19_9BACT</name>
<organism evidence="7 8">
    <name type="scientific">Chitinophaga agrisoli</name>
    <dbReference type="NCBI Taxonomy" id="2607653"/>
    <lineage>
        <taxon>Bacteria</taxon>
        <taxon>Pseudomonadati</taxon>
        <taxon>Bacteroidota</taxon>
        <taxon>Chitinophagia</taxon>
        <taxon>Chitinophagales</taxon>
        <taxon>Chitinophagaceae</taxon>
        <taxon>Chitinophaga</taxon>
    </lineage>
</organism>
<dbReference type="Gene3D" id="1.20.1610.10">
    <property type="entry name" value="alpha-1,2-mannosidases domains"/>
    <property type="match status" value="1"/>
</dbReference>
<dbReference type="InterPro" id="IPR008928">
    <property type="entry name" value="6-hairpin_glycosidase_sf"/>
</dbReference>
<evidence type="ECO:0000313" key="7">
    <source>
        <dbReference type="EMBL" id="KAA2243315.1"/>
    </source>
</evidence>
<reference evidence="7 8" key="1">
    <citation type="submission" date="2019-09" db="EMBL/GenBank/DDBJ databases">
        <title>Chitinophaga ginsengihumi sp. nov., isolated from soil of ginseng rhizosphere.</title>
        <authorList>
            <person name="Lee J."/>
        </authorList>
    </citation>
    <scope>NUCLEOTIDE SEQUENCE [LARGE SCALE GENOMIC DNA]</scope>
    <source>
        <strain evidence="7 8">BN140078</strain>
    </source>
</reference>
<dbReference type="GO" id="GO:0005829">
    <property type="term" value="C:cytosol"/>
    <property type="evidence" value="ECO:0007669"/>
    <property type="project" value="TreeGrafter"/>
</dbReference>
<gene>
    <name evidence="7" type="ORF">F0L74_12470</name>
</gene>
<dbReference type="EMBL" id="VUOC01000002">
    <property type="protein sequence ID" value="KAA2243315.1"/>
    <property type="molecule type" value="Genomic_DNA"/>
</dbReference>
<evidence type="ECO:0000256" key="3">
    <source>
        <dbReference type="ARBA" id="ARBA00022837"/>
    </source>
</evidence>
<feature type="domain" description="Glycosyl hydrolase family 92 N-terminal" evidence="6">
    <location>
        <begin position="43"/>
        <end position="261"/>
    </location>
</feature>
<evidence type="ECO:0000313" key="8">
    <source>
        <dbReference type="Proteomes" id="UP000324611"/>
    </source>
</evidence>
<dbReference type="GO" id="GO:0005975">
    <property type="term" value="P:carbohydrate metabolic process"/>
    <property type="evidence" value="ECO:0007669"/>
    <property type="project" value="InterPro"/>
</dbReference>
<keyword evidence="8" id="KW-1185">Reference proteome</keyword>
<reference evidence="7 8" key="2">
    <citation type="submission" date="2019-09" db="EMBL/GenBank/DDBJ databases">
        <authorList>
            <person name="Jin C."/>
        </authorList>
    </citation>
    <scope>NUCLEOTIDE SEQUENCE [LARGE SCALE GENOMIC DNA]</scope>
    <source>
        <strain evidence="7 8">BN140078</strain>
    </source>
</reference>
<keyword evidence="7" id="KW-0378">Hydrolase</keyword>